<reference evidence="1" key="2">
    <citation type="journal article" date="2022" name="New Phytol.">
        <title>Evolutionary transition to the ectomycorrhizal habit in the genomes of a hyperdiverse lineage of mushroom-forming fungi.</title>
        <authorList>
            <person name="Looney B."/>
            <person name="Miyauchi S."/>
            <person name="Morin E."/>
            <person name="Drula E."/>
            <person name="Courty P.E."/>
            <person name="Kohler A."/>
            <person name="Kuo A."/>
            <person name="LaButti K."/>
            <person name="Pangilinan J."/>
            <person name="Lipzen A."/>
            <person name="Riley R."/>
            <person name="Andreopoulos W."/>
            <person name="He G."/>
            <person name="Johnson J."/>
            <person name="Nolan M."/>
            <person name="Tritt A."/>
            <person name="Barry K.W."/>
            <person name="Grigoriev I.V."/>
            <person name="Nagy L.G."/>
            <person name="Hibbett D."/>
            <person name="Henrissat B."/>
            <person name="Matheny P.B."/>
            <person name="Labbe J."/>
            <person name="Martin F.M."/>
        </authorList>
    </citation>
    <scope>NUCLEOTIDE SEQUENCE</scope>
    <source>
        <strain evidence="1">HHB10654</strain>
    </source>
</reference>
<accession>A0ACB8T9G5</accession>
<gene>
    <name evidence="1" type="ORF">BV25DRAFT_1763185</name>
</gene>
<evidence type="ECO:0000313" key="2">
    <source>
        <dbReference type="Proteomes" id="UP000814140"/>
    </source>
</evidence>
<sequence length="780" mass="84851">FDDEGLSTLEKIYLFSRSQANFHNRVFITHAMPSILPQVSAVEAVEYVLPLLNGLAMDEDEGVKEALATELVPIIWWFSSNCRLTDDEMADPTEDPTPLLVQAFTPILGTLLLSPSAPVGAAARLAIVEILRRVRDADAQVANVDSGIEIFGVHERRLLEQEILQQVVIGIGRLDIPDEGEDVPMDVDAQVISHELDGGSDHESHPASGHRPRSPPAHLPLPISPPLLATIVDVSPDFTPPELTPDAATLSPPSPPSPIPPPQPFRIASPASKSGNDTAGEQAAVGRLSSMSLMAAVSASGYLEDSTKAAFVREVERVSRDPVYWVRKEASYALGALAKVVPVEVVHIALLPLFDSLSTDSVWNVRHSALFALPAILSRLSPQERRTLALRTILPLANDSSLAVRLRVLEALGEVIYSFRDDPGGPPDPVLRLFLGKFSSPVPQSSPLPEPVHSPERPPGDEPEDPSFDEPARPLICAFNLPAVALTLGHERWGELRPLYEFLAQCEAMKVRRTLAASVGEMARIVGPMHAARDMFPMWRAAMGAPEVEVRLKAVGALESLIGALASEERPGVLSIVEERWDTRALGWKEREALAGGLVGLVIQVGEPLSGRVSALVRRALEDEVAAVREAGVRSLPIMYQVLTGARHVWEQLSADVREMAHSSIFRRRMTFVACYQALLTANGYQMIVEDSPYRYCLAQLSEDPIIDVRIGVARLVGTIYNQFIRSGLSFPQPLDEILQRLQADAAPGVRAYVPAVPTQDFGAFPDSFATFSRPPPTPA</sequence>
<comment type="caution">
    <text evidence="1">The sequence shown here is derived from an EMBL/GenBank/DDBJ whole genome shotgun (WGS) entry which is preliminary data.</text>
</comment>
<proteinExistence type="predicted"/>
<organism evidence="1 2">
    <name type="scientific">Artomyces pyxidatus</name>
    <dbReference type="NCBI Taxonomy" id="48021"/>
    <lineage>
        <taxon>Eukaryota</taxon>
        <taxon>Fungi</taxon>
        <taxon>Dikarya</taxon>
        <taxon>Basidiomycota</taxon>
        <taxon>Agaricomycotina</taxon>
        <taxon>Agaricomycetes</taxon>
        <taxon>Russulales</taxon>
        <taxon>Auriscalpiaceae</taxon>
        <taxon>Artomyces</taxon>
    </lineage>
</organism>
<feature type="non-terminal residue" evidence="1">
    <location>
        <position position="780"/>
    </location>
</feature>
<reference evidence="1" key="1">
    <citation type="submission" date="2021-03" db="EMBL/GenBank/DDBJ databases">
        <authorList>
            <consortium name="DOE Joint Genome Institute"/>
            <person name="Ahrendt S."/>
            <person name="Looney B.P."/>
            <person name="Miyauchi S."/>
            <person name="Morin E."/>
            <person name="Drula E."/>
            <person name="Courty P.E."/>
            <person name="Chicoki N."/>
            <person name="Fauchery L."/>
            <person name="Kohler A."/>
            <person name="Kuo A."/>
            <person name="Labutti K."/>
            <person name="Pangilinan J."/>
            <person name="Lipzen A."/>
            <person name="Riley R."/>
            <person name="Andreopoulos W."/>
            <person name="He G."/>
            <person name="Johnson J."/>
            <person name="Barry K.W."/>
            <person name="Grigoriev I.V."/>
            <person name="Nagy L."/>
            <person name="Hibbett D."/>
            <person name="Henrissat B."/>
            <person name="Matheny P.B."/>
            <person name="Labbe J."/>
            <person name="Martin F."/>
        </authorList>
    </citation>
    <scope>NUCLEOTIDE SEQUENCE</scope>
    <source>
        <strain evidence="1">HHB10654</strain>
    </source>
</reference>
<name>A0ACB8T9G5_9AGAM</name>
<protein>
    <submittedName>
        <fullName evidence="1">ARM repeat-containing protein</fullName>
    </submittedName>
</protein>
<dbReference type="Proteomes" id="UP000814140">
    <property type="component" value="Unassembled WGS sequence"/>
</dbReference>
<feature type="non-terminal residue" evidence="1">
    <location>
        <position position="1"/>
    </location>
</feature>
<dbReference type="EMBL" id="MU277195">
    <property type="protein sequence ID" value="KAI0065473.1"/>
    <property type="molecule type" value="Genomic_DNA"/>
</dbReference>
<keyword evidence="2" id="KW-1185">Reference proteome</keyword>
<evidence type="ECO:0000313" key="1">
    <source>
        <dbReference type="EMBL" id="KAI0065473.1"/>
    </source>
</evidence>